<keyword evidence="5 7" id="KW-0067">ATP-binding</keyword>
<evidence type="ECO:0000256" key="1">
    <source>
        <dbReference type="ARBA" id="ARBA00005417"/>
    </source>
</evidence>
<keyword evidence="8" id="KW-1185">Reference proteome</keyword>
<keyword evidence="3" id="KW-0472">Membrane</keyword>
<keyword evidence="2" id="KW-0813">Transport</keyword>
<dbReference type="PANTHER" id="PTHR42788">
    <property type="entry name" value="TAURINE IMPORT ATP-BINDING PROTEIN-RELATED"/>
    <property type="match status" value="1"/>
</dbReference>
<evidence type="ECO:0000313" key="7">
    <source>
        <dbReference type="EMBL" id="MDM0046189.1"/>
    </source>
</evidence>
<organism evidence="7 8">
    <name type="scientific">Variovorax dokdonensis</name>
    <dbReference type="NCBI Taxonomy" id="344883"/>
    <lineage>
        <taxon>Bacteria</taxon>
        <taxon>Pseudomonadati</taxon>
        <taxon>Pseudomonadota</taxon>
        <taxon>Betaproteobacteria</taxon>
        <taxon>Burkholderiales</taxon>
        <taxon>Comamonadaceae</taxon>
        <taxon>Variovorax</taxon>
    </lineage>
</organism>
<dbReference type="PROSITE" id="PS00211">
    <property type="entry name" value="ABC_TRANSPORTER_1"/>
    <property type="match status" value="1"/>
</dbReference>
<reference evidence="7" key="1">
    <citation type="submission" date="2023-06" db="EMBL/GenBank/DDBJ databases">
        <authorList>
            <person name="Jiang Y."/>
            <person name="Liu Q."/>
        </authorList>
    </citation>
    <scope>NUCLEOTIDE SEQUENCE</scope>
    <source>
        <strain evidence="7">CGMCC 1.12089</strain>
    </source>
</reference>
<evidence type="ECO:0000256" key="5">
    <source>
        <dbReference type="ARBA" id="ARBA00022840"/>
    </source>
</evidence>
<gene>
    <name evidence="7" type="ORF">QTH91_16985</name>
</gene>
<dbReference type="CDD" id="cd03293">
    <property type="entry name" value="ABC_NrtD_SsuB_transporters"/>
    <property type="match status" value="1"/>
</dbReference>
<evidence type="ECO:0000259" key="6">
    <source>
        <dbReference type="PROSITE" id="PS50893"/>
    </source>
</evidence>
<dbReference type="InterPro" id="IPR050166">
    <property type="entry name" value="ABC_transporter_ATP-bind"/>
</dbReference>
<dbReference type="InterPro" id="IPR017871">
    <property type="entry name" value="ABC_transporter-like_CS"/>
</dbReference>
<dbReference type="GO" id="GO:0005524">
    <property type="term" value="F:ATP binding"/>
    <property type="evidence" value="ECO:0007669"/>
    <property type="project" value="UniProtKB-KW"/>
</dbReference>
<dbReference type="InterPro" id="IPR027417">
    <property type="entry name" value="P-loop_NTPase"/>
</dbReference>
<dbReference type="Gene3D" id="3.40.50.300">
    <property type="entry name" value="P-loop containing nucleotide triphosphate hydrolases"/>
    <property type="match status" value="1"/>
</dbReference>
<evidence type="ECO:0000256" key="2">
    <source>
        <dbReference type="ARBA" id="ARBA00022448"/>
    </source>
</evidence>
<evidence type="ECO:0000313" key="8">
    <source>
        <dbReference type="Proteomes" id="UP001174908"/>
    </source>
</evidence>
<dbReference type="PANTHER" id="PTHR42788:SF19">
    <property type="entry name" value="ALIPHATIC SULFONATES IMPORT ATP-BINDING PROTEIN SSUB 2"/>
    <property type="match status" value="1"/>
</dbReference>
<dbReference type="SUPFAM" id="SSF52540">
    <property type="entry name" value="P-loop containing nucleoside triphosphate hydrolases"/>
    <property type="match status" value="1"/>
</dbReference>
<name>A0ABT7NE16_9BURK</name>
<sequence>MTPHDLVAPPLVSLRNVSKRFANGTLALQGMSLDVGEHDFISFLGPSGCGKSTALRLVAGLTRLSSGDMRWSATPAGTVAGKIDRDLGFVFQEPTLMPWAKVFDNVWLPLKLTGVSRDAAAPVVHQALEMVGLSRFADVYPRELSGGMKMRVSIARALVTRPRLLLMDEPFAALDEMTRIKLNNDLLSIWREHRFSVIFVTHSVYESVYLSNRIVVMAARPGRVIDEIRIEEPYPRGEAFRTSTRYNAHCTAVSQALHGALHGVDIDH</sequence>
<dbReference type="InterPro" id="IPR003439">
    <property type="entry name" value="ABC_transporter-like_ATP-bd"/>
</dbReference>
<dbReference type="Proteomes" id="UP001174908">
    <property type="component" value="Unassembled WGS sequence"/>
</dbReference>
<protein>
    <submittedName>
        <fullName evidence="7">ABC transporter ATP-binding protein</fullName>
    </submittedName>
</protein>
<dbReference type="EMBL" id="JASZYV010000003">
    <property type="protein sequence ID" value="MDM0046189.1"/>
    <property type="molecule type" value="Genomic_DNA"/>
</dbReference>
<evidence type="ECO:0000256" key="4">
    <source>
        <dbReference type="ARBA" id="ARBA00022741"/>
    </source>
</evidence>
<dbReference type="Pfam" id="PF00005">
    <property type="entry name" value="ABC_tran"/>
    <property type="match status" value="1"/>
</dbReference>
<comment type="similarity">
    <text evidence="1">Belongs to the ABC transporter superfamily.</text>
</comment>
<accession>A0ABT7NE16</accession>
<evidence type="ECO:0000256" key="3">
    <source>
        <dbReference type="ARBA" id="ARBA00022475"/>
    </source>
</evidence>
<keyword evidence="3" id="KW-1003">Cell membrane</keyword>
<keyword evidence="4" id="KW-0547">Nucleotide-binding</keyword>
<proteinExistence type="inferred from homology"/>
<comment type="caution">
    <text evidence="7">The sequence shown here is derived from an EMBL/GenBank/DDBJ whole genome shotgun (WGS) entry which is preliminary data.</text>
</comment>
<dbReference type="RefSeq" id="WP_286661275.1">
    <property type="nucleotide sequence ID" value="NZ_JASZYV010000003.1"/>
</dbReference>
<dbReference type="InterPro" id="IPR003593">
    <property type="entry name" value="AAA+_ATPase"/>
</dbReference>
<feature type="domain" description="ABC transporter" evidence="6">
    <location>
        <begin position="12"/>
        <end position="246"/>
    </location>
</feature>
<dbReference type="SMART" id="SM00382">
    <property type="entry name" value="AAA"/>
    <property type="match status" value="1"/>
</dbReference>
<dbReference type="PROSITE" id="PS50893">
    <property type="entry name" value="ABC_TRANSPORTER_2"/>
    <property type="match status" value="1"/>
</dbReference>